<comment type="caution">
    <text evidence="2">The sequence shown here is derived from an EMBL/GenBank/DDBJ whole genome shotgun (WGS) entry which is preliminary data.</text>
</comment>
<dbReference type="AlphaFoldDB" id="A0AAV9GSH5"/>
<evidence type="ECO:0000313" key="3">
    <source>
        <dbReference type="Proteomes" id="UP001321760"/>
    </source>
</evidence>
<protein>
    <submittedName>
        <fullName evidence="2">Uncharacterized protein</fullName>
    </submittedName>
</protein>
<dbReference type="Proteomes" id="UP001321760">
    <property type="component" value="Unassembled WGS sequence"/>
</dbReference>
<dbReference type="EMBL" id="MU865933">
    <property type="protein sequence ID" value="KAK4450397.1"/>
    <property type="molecule type" value="Genomic_DNA"/>
</dbReference>
<evidence type="ECO:0000256" key="1">
    <source>
        <dbReference type="SAM" id="MobiDB-lite"/>
    </source>
</evidence>
<organism evidence="2 3">
    <name type="scientific">Podospora aff. communis PSN243</name>
    <dbReference type="NCBI Taxonomy" id="3040156"/>
    <lineage>
        <taxon>Eukaryota</taxon>
        <taxon>Fungi</taxon>
        <taxon>Dikarya</taxon>
        <taxon>Ascomycota</taxon>
        <taxon>Pezizomycotina</taxon>
        <taxon>Sordariomycetes</taxon>
        <taxon>Sordariomycetidae</taxon>
        <taxon>Sordariales</taxon>
        <taxon>Podosporaceae</taxon>
        <taxon>Podospora</taxon>
    </lineage>
</organism>
<accession>A0AAV9GSH5</accession>
<keyword evidence="3" id="KW-1185">Reference proteome</keyword>
<proteinExistence type="predicted"/>
<feature type="region of interest" description="Disordered" evidence="1">
    <location>
        <begin position="222"/>
        <end position="302"/>
    </location>
</feature>
<reference evidence="2" key="2">
    <citation type="submission" date="2023-05" db="EMBL/GenBank/DDBJ databases">
        <authorList>
            <consortium name="Lawrence Berkeley National Laboratory"/>
            <person name="Steindorff A."/>
            <person name="Hensen N."/>
            <person name="Bonometti L."/>
            <person name="Westerberg I."/>
            <person name="Brannstrom I.O."/>
            <person name="Guillou S."/>
            <person name="Cros-Aarteil S."/>
            <person name="Calhoun S."/>
            <person name="Haridas S."/>
            <person name="Kuo A."/>
            <person name="Mondo S."/>
            <person name="Pangilinan J."/>
            <person name="Riley R."/>
            <person name="Labutti K."/>
            <person name="Andreopoulos B."/>
            <person name="Lipzen A."/>
            <person name="Chen C."/>
            <person name="Yanf M."/>
            <person name="Daum C."/>
            <person name="Ng V."/>
            <person name="Clum A."/>
            <person name="Ohm R."/>
            <person name="Martin F."/>
            <person name="Silar P."/>
            <person name="Natvig D."/>
            <person name="Lalanne C."/>
            <person name="Gautier V."/>
            <person name="Ament-Velasquez S.L."/>
            <person name="Kruys A."/>
            <person name="Hutchinson M.I."/>
            <person name="Powell A.J."/>
            <person name="Barry K."/>
            <person name="Miller A.N."/>
            <person name="Grigoriev I.V."/>
            <person name="Debuchy R."/>
            <person name="Gladieux P."/>
            <person name="Thoren M.H."/>
            <person name="Johannesson H."/>
        </authorList>
    </citation>
    <scope>NUCLEOTIDE SEQUENCE</scope>
    <source>
        <strain evidence="2">PSN243</strain>
    </source>
</reference>
<gene>
    <name evidence="2" type="ORF">QBC34DRAFT_461985</name>
</gene>
<name>A0AAV9GSH5_9PEZI</name>
<reference evidence="2" key="1">
    <citation type="journal article" date="2023" name="Mol. Phylogenet. Evol.">
        <title>Genome-scale phylogeny and comparative genomics of the fungal order Sordariales.</title>
        <authorList>
            <person name="Hensen N."/>
            <person name="Bonometti L."/>
            <person name="Westerberg I."/>
            <person name="Brannstrom I.O."/>
            <person name="Guillou S."/>
            <person name="Cros-Aarteil S."/>
            <person name="Calhoun S."/>
            <person name="Haridas S."/>
            <person name="Kuo A."/>
            <person name="Mondo S."/>
            <person name="Pangilinan J."/>
            <person name="Riley R."/>
            <person name="LaButti K."/>
            <person name="Andreopoulos B."/>
            <person name="Lipzen A."/>
            <person name="Chen C."/>
            <person name="Yan M."/>
            <person name="Daum C."/>
            <person name="Ng V."/>
            <person name="Clum A."/>
            <person name="Steindorff A."/>
            <person name="Ohm R.A."/>
            <person name="Martin F."/>
            <person name="Silar P."/>
            <person name="Natvig D.O."/>
            <person name="Lalanne C."/>
            <person name="Gautier V."/>
            <person name="Ament-Velasquez S.L."/>
            <person name="Kruys A."/>
            <person name="Hutchinson M.I."/>
            <person name="Powell A.J."/>
            <person name="Barry K."/>
            <person name="Miller A.N."/>
            <person name="Grigoriev I.V."/>
            <person name="Debuchy R."/>
            <person name="Gladieux P."/>
            <person name="Hiltunen Thoren M."/>
            <person name="Johannesson H."/>
        </authorList>
    </citation>
    <scope>NUCLEOTIDE SEQUENCE</scope>
    <source>
        <strain evidence="2">PSN243</strain>
    </source>
</reference>
<evidence type="ECO:0000313" key="2">
    <source>
        <dbReference type="EMBL" id="KAK4450397.1"/>
    </source>
</evidence>
<feature type="compositionally biased region" description="Acidic residues" evidence="1">
    <location>
        <begin position="228"/>
        <end position="302"/>
    </location>
</feature>
<sequence length="302" mass="33600">MPMPHIVVAVDVGYLTTTVAWTEARPAADSEWTLKRIPDWPGAPDPSINHVPTTVRYDAEGKLLSWGYGCSISQPGEEVSGWADWHPVLNSSKPADKFSRAKRRDTEKRLADFLGHVHDRIAMHIADFLCPSERVWWETRIDSVFARPAGDPLRMKRAIVEAGFETGSEHHRVIVGSLRGRVPDSKFAVVNDLIRARLRSLGNSERRVDRLVLTPTLVLSDYTVSSDPEPEAEEIEVSGEESGEGFGEESGQGDDGELEECDDEDSDEMECEISEEDEGEEDEGEEVDEMECEASEEDEGKG</sequence>